<dbReference type="AlphaFoldDB" id="A0A427YBP3"/>
<evidence type="ECO:0000256" key="2">
    <source>
        <dbReference type="ARBA" id="ARBA00022737"/>
    </source>
</evidence>
<dbReference type="PANTHER" id="PTHR11364:SF27">
    <property type="entry name" value="SULFURTRANSFERASE"/>
    <property type="match status" value="1"/>
</dbReference>
<gene>
    <name evidence="4" type="ORF">EHS24_001130</name>
</gene>
<evidence type="ECO:0000313" key="4">
    <source>
        <dbReference type="EMBL" id="RSH88581.1"/>
    </source>
</evidence>
<organism evidence="4 5">
    <name type="scientific">Apiotrichum porosum</name>
    <dbReference type="NCBI Taxonomy" id="105984"/>
    <lineage>
        <taxon>Eukaryota</taxon>
        <taxon>Fungi</taxon>
        <taxon>Dikarya</taxon>
        <taxon>Basidiomycota</taxon>
        <taxon>Agaricomycotina</taxon>
        <taxon>Tremellomycetes</taxon>
        <taxon>Trichosporonales</taxon>
        <taxon>Trichosporonaceae</taxon>
        <taxon>Apiotrichum</taxon>
    </lineage>
</organism>
<evidence type="ECO:0000313" key="5">
    <source>
        <dbReference type="Proteomes" id="UP000279236"/>
    </source>
</evidence>
<accession>A0A427YBP3</accession>
<dbReference type="GO" id="GO:0004792">
    <property type="term" value="F:thiosulfate-cyanide sulfurtransferase activity"/>
    <property type="evidence" value="ECO:0007669"/>
    <property type="project" value="TreeGrafter"/>
</dbReference>
<dbReference type="Pfam" id="PF00581">
    <property type="entry name" value="Rhodanese"/>
    <property type="match status" value="1"/>
</dbReference>
<dbReference type="PROSITE" id="PS50206">
    <property type="entry name" value="RHODANESE_3"/>
    <property type="match status" value="2"/>
</dbReference>
<evidence type="ECO:0000259" key="3">
    <source>
        <dbReference type="PROSITE" id="PS50206"/>
    </source>
</evidence>
<keyword evidence="2" id="KW-0677">Repeat</keyword>
<dbReference type="PANTHER" id="PTHR11364">
    <property type="entry name" value="THIOSULFATE SULFERTANSFERASE"/>
    <property type="match status" value="1"/>
</dbReference>
<keyword evidence="1" id="KW-0808">Transferase</keyword>
<protein>
    <recommendedName>
        <fullName evidence="3">Rhodanese domain-containing protein</fullName>
    </recommendedName>
</protein>
<dbReference type="OrthoDB" id="270167at2759"/>
<dbReference type="SUPFAM" id="SSF52821">
    <property type="entry name" value="Rhodanese/Cell cycle control phosphatase"/>
    <property type="match status" value="2"/>
</dbReference>
<name>A0A427YBP3_9TREE</name>
<dbReference type="InterPro" id="IPR001763">
    <property type="entry name" value="Rhodanese-like_dom"/>
</dbReference>
<sequence>MASTTTTTTTTTAEMRLPSSILRGVGAQRSLHASALRRVPLVLNPTELKALAKDNVVPIDVSWHMPAAPRNAEEEYQTGPRIVGARRLDLDKVAALGPERNPLGLTHMLPSATEFRTAAKKLGVTPDSHVVLYDTQGVFSAPRGAYTFKLFGHDKVSILDGGLPRWIAEGGAVDVGPPEQFTGDSNLSGPEHNTWVRSYEDMVANAGKGEAGDVVLDARALGRYTGEAPEPRPGLPSGHIPHSLPLPFNDLLEQPTEDKPYTHLKSPAELKKILVDAVGGDKVWDEVNQPGGRQLVLTCGSGMTAAVLWLAQQIVAEAEGRAAPLASIYDESWTGYAQREDAPIETGDPTQK</sequence>
<feature type="domain" description="Rhodanese" evidence="3">
    <location>
        <begin position="209"/>
        <end position="345"/>
    </location>
</feature>
<dbReference type="EMBL" id="RSCE01000001">
    <property type="protein sequence ID" value="RSH88581.1"/>
    <property type="molecule type" value="Genomic_DNA"/>
</dbReference>
<dbReference type="InterPro" id="IPR045078">
    <property type="entry name" value="TST/MPST-like"/>
</dbReference>
<dbReference type="Gene3D" id="3.40.250.10">
    <property type="entry name" value="Rhodanese-like domain"/>
    <property type="match status" value="2"/>
</dbReference>
<comment type="caution">
    <text evidence="4">The sequence shown here is derived from an EMBL/GenBank/DDBJ whole genome shotgun (WGS) entry which is preliminary data.</text>
</comment>
<dbReference type="Proteomes" id="UP000279236">
    <property type="component" value="Unassembled WGS sequence"/>
</dbReference>
<dbReference type="SMART" id="SM00450">
    <property type="entry name" value="RHOD"/>
    <property type="match status" value="2"/>
</dbReference>
<dbReference type="STRING" id="105984.A0A427YBP3"/>
<evidence type="ECO:0000256" key="1">
    <source>
        <dbReference type="ARBA" id="ARBA00022679"/>
    </source>
</evidence>
<feature type="domain" description="Rhodanese" evidence="3">
    <location>
        <begin position="52"/>
        <end position="175"/>
    </location>
</feature>
<dbReference type="GeneID" id="39585673"/>
<reference evidence="4 5" key="1">
    <citation type="submission" date="2018-11" db="EMBL/GenBank/DDBJ databases">
        <title>Genome sequence of Apiotrichum porosum DSM 27194.</title>
        <authorList>
            <person name="Aliyu H."/>
            <person name="Gorte O."/>
            <person name="Ochsenreither K."/>
        </authorList>
    </citation>
    <scope>NUCLEOTIDE SEQUENCE [LARGE SCALE GENOMIC DNA]</scope>
    <source>
        <strain evidence="4 5">DSM 27194</strain>
    </source>
</reference>
<keyword evidence="5" id="KW-1185">Reference proteome</keyword>
<proteinExistence type="predicted"/>
<dbReference type="CDD" id="cd01449">
    <property type="entry name" value="TST_Repeat_2"/>
    <property type="match status" value="1"/>
</dbReference>
<dbReference type="CDD" id="cd01448">
    <property type="entry name" value="TST_Repeat_1"/>
    <property type="match status" value="1"/>
</dbReference>
<dbReference type="RefSeq" id="XP_028480789.1">
    <property type="nucleotide sequence ID" value="XM_028616932.1"/>
</dbReference>
<dbReference type="GO" id="GO:0005739">
    <property type="term" value="C:mitochondrion"/>
    <property type="evidence" value="ECO:0007669"/>
    <property type="project" value="TreeGrafter"/>
</dbReference>
<dbReference type="InterPro" id="IPR036873">
    <property type="entry name" value="Rhodanese-like_dom_sf"/>
</dbReference>